<proteinExistence type="predicted"/>
<accession>A0A8I3P8B8</accession>
<dbReference type="OrthoDB" id="10543179at2759"/>
<evidence type="ECO:0000313" key="2">
    <source>
        <dbReference type="Proteomes" id="UP000805418"/>
    </source>
</evidence>
<organism evidence="1 2">
    <name type="scientific">Canis lupus familiaris</name>
    <name type="common">Dog</name>
    <name type="synonym">Canis familiaris</name>
    <dbReference type="NCBI Taxonomy" id="9615"/>
    <lineage>
        <taxon>Eukaryota</taxon>
        <taxon>Metazoa</taxon>
        <taxon>Chordata</taxon>
        <taxon>Craniata</taxon>
        <taxon>Vertebrata</taxon>
        <taxon>Euteleostomi</taxon>
        <taxon>Mammalia</taxon>
        <taxon>Eutheria</taxon>
        <taxon>Laurasiatheria</taxon>
        <taxon>Carnivora</taxon>
        <taxon>Caniformia</taxon>
        <taxon>Canidae</taxon>
        <taxon>Canis</taxon>
    </lineage>
</organism>
<dbReference type="Proteomes" id="UP000805418">
    <property type="component" value="Chromosome 1"/>
</dbReference>
<dbReference type="AlphaFoldDB" id="A0A8I3P8B8"/>
<protein>
    <submittedName>
        <fullName evidence="1">Uncharacterized protein</fullName>
    </submittedName>
</protein>
<reference evidence="1" key="3">
    <citation type="submission" date="2025-09" db="UniProtKB">
        <authorList>
            <consortium name="Ensembl"/>
        </authorList>
    </citation>
    <scope>IDENTIFICATION</scope>
    <source>
        <strain evidence="1">Boxer</strain>
    </source>
</reference>
<dbReference type="GeneTree" id="ENSGT01150000290104"/>
<reference evidence="1" key="1">
    <citation type="submission" date="2020-03" db="EMBL/GenBank/DDBJ databases">
        <title>Long-read based genome assembly of a Labrador retriever dog.</title>
        <authorList>
            <person name="Eory L."/>
            <person name="Zhang W."/>
            <person name="Schoenebeck J."/>
        </authorList>
    </citation>
    <scope>NUCLEOTIDE SEQUENCE [LARGE SCALE GENOMIC DNA]</scope>
    <source>
        <strain evidence="1">Labrador retriever</strain>
    </source>
</reference>
<dbReference type="Ensembl" id="ENSCAFT00845037919.1">
    <property type="protein sequence ID" value="ENSCAFP00845029715.1"/>
    <property type="gene ID" value="ENSCAFG00845021496.1"/>
</dbReference>
<evidence type="ECO:0000313" key="1">
    <source>
        <dbReference type="Ensembl" id="ENSCAFP00845029715.1"/>
    </source>
</evidence>
<sequence>RTVLCVCLSYPAPCESYFAIFPKNLLCLFFNQNILQLSSFCMLDIDPLSDRWFVNIFSHSVGFLFILLIVSFAVQKILIWCGPIC</sequence>
<name>A0A8I3P8B8_CANLF</name>
<keyword evidence="2" id="KW-1185">Reference proteome</keyword>
<reference evidence="1" key="2">
    <citation type="submission" date="2025-08" db="UniProtKB">
        <authorList>
            <consortium name="Ensembl"/>
        </authorList>
    </citation>
    <scope>IDENTIFICATION</scope>
    <source>
        <strain evidence="1">Boxer</strain>
    </source>
</reference>